<dbReference type="OrthoDB" id="406838at2759"/>
<dbReference type="EMBL" id="JAKOGI010000217">
    <property type="protein sequence ID" value="KAJ8439487.1"/>
    <property type="molecule type" value="Genomic_DNA"/>
</dbReference>
<feature type="binding site" evidence="6">
    <location>
        <position position="196"/>
    </location>
    <ligand>
        <name>Zn(2+)</name>
        <dbReference type="ChEBI" id="CHEBI:29105"/>
        <label>2</label>
        <note>catalytic</note>
    </ligand>
</feature>
<dbReference type="InterPro" id="IPR033739">
    <property type="entry name" value="M10A_MMP"/>
</dbReference>
<feature type="compositionally biased region" description="Basic and acidic residues" evidence="7">
    <location>
        <begin position="169"/>
        <end position="184"/>
    </location>
</feature>
<evidence type="ECO:0000256" key="7">
    <source>
        <dbReference type="SAM" id="MobiDB-lite"/>
    </source>
</evidence>
<dbReference type="InterPro" id="IPR006026">
    <property type="entry name" value="Peptidase_Metallo"/>
</dbReference>
<feature type="signal peptide" evidence="8">
    <location>
        <begin position="1"/>
        <end position="25"/>
    </location>
</feature>
<evidence type="ECO:0000313" key="11">
    <source>
        <dbReference type="Proteomes" id="UP001153076"/>
    </source>
</evidence>
<evidence type="ECO:0000259" key="9">
    <source>
        <dbReference type="SMART" id="SM00235"/>
    </source>
</evidence>
<feature type="binding site" evidence="6">
    <location>
        <position position="154"/>
    </location>
    <ligand>
        <name>Ca(2+)</name>
        <dbReference type="ChEBI" id="CHEBI:29108"/>
        <label>3</label>
    </ligand>
</feature>
<dbReference type="AlphaFoldDB" id="A0A9Q1KAV2"/>
<organism evidence="10 11">
    <name type="scientific">Carnegiea gigantea</name>
    <dbReference type="NCBI Taxonomy" id="171969"/>
    <lineage>
        <taxon>Eukaryota</taxon>
        <taxon>Viridiplantae</taxon>
        <taxon>Streptophyta</taxon>
        <taxon>Embryophyta</taxon>
        <taxon>Tracheophyta</taxon>
        <taxon>Spermatophyta</taxon>
        <taxon>Magnoliopsida</taxon>
        <taxon>eudicotyledons</taxon>
        <taxon>Gunneridae</taxon>
        <taxon>Pentapetalae</taxon>
        <taxon>Caryophyllales</taxon>
        <taxon>Cactineae</taxon>
        <taxon>Cactaceae</taxon>
        <taxon>Cactoideae</taxon>
        <taxon>Echinocereeae</taxon>
        <taxon>Carnegiea</taxon>
    </lineage>
</organism>
<keyword evidence="2 6" id="KW-0479">Metal-binding</keyword>
<feature type="domain" description="Peptidase metallopeptidase" evidence="9">
    <location>
        <begin position="81"/>
        <end position="240"/>
    </location>
</feature>
<dbReference type="Proteomes" id="UP001153076">
    <property type="component" value="Unassembled WGS sequence"/>
</dbReference>
<feature type="region of interest" description="Disordered" evidence="7">
    <location>
        <begin position="158"/>
        <end position="189"/>
    </location>
</feature>
<dbReference type="GO" id="GO:0008270">
    <property type="term" value="F:zinc ion binding"/>
    <property type="evidence" value="ECO:0007669"/>
    <property type="project" value="InterPro"/>
</dbReference>
<dbReference type="PANTHER" id="PTHR10201">
    <property type="entry name" value="MATRIX METALLOPROTEINASE"/>
    <property type="match status" value="1"/>
</dbReference>
<proteinExistence type="predicted"/>
<dbReference type="GO" id="GO:0030574">
    <property type="term" value="P:collagen catabolic process"/>
    <property type="evidence" value="ECO:0007669"/>
    <property type="project" value="TreeGrafter"/>
</dbReference>
<comment type="caution">
    <text evidence="10">The sequence shown here is derived from an EMBL/GenBank/DDBJ whole genome shotgun (WGS) entry which is preliminary data.</text>
</comment>
<feature type="binding site" evidence="6">
    <location>
        <position position="200"/>
    </location>
    <ligand>
        <name>Zn(2+)</name>
        <dbReference type="ChEBI" id="CHEBI:29105"/>
        <label>2</label>
        <note>catalytic</note>
    </ligand>
</feature>
<name>A0A9Q1KAV2_9CARY</name>
<evidence type="ECO:0000313" key="10">
    <source>
        <dbReference type="EMBL" id="KAJ8439487.1"/>
    </source>
</evidence>
<evidence type="ECO:0000256" key="8">
    <source>
        <dbReference type="SAM" id="SignalP"/>
    </source>
</evidence>
<dbReference type="InterPro" id="IPR021190">
    <property type="entry name" value="Pept_M10A"/>
</dbReference>
<dbReference type="GO" id="GO:0031012">
    <property type="term" value="C:extracellular matrix"/>
    <property type="evidence" value="ECO:0007669"/>
    <property type="project" value="InterPro"/>
</dbReference>
<protein>
    <recommendedName>
        <fullName evidence="9">Peptidase metallopeptidase domain-containing protein</fullName>
    </recommendedName>
</protein>
<dbReference type="SMART" id="SM00235">
    <property type="entry name" value="ZnMc"/>
    <property type="match status" value="1"/>
</dbReference>
<dbReference type="PANTHER" id="PTHR10201:SF213">
    <property type="entry name" value="METALLOENDOPROTEINASE 2-MMP-LIKE"/>
    <property type="match status" value="1"/>
</dbReference>
<dbReference type="CDD" id="cd04278">
    <property type="entry name" value="ZnMc_MMP"/>
    <property type="match status" value="1"/>
</dbReference>
<feature type="binding site" evidence="6">
    <location>
        <position position="177"/>
    </location>
    <ligand>
        <name>Ca(2+)</name>
        <dbReference type="ChEBI" id="CHEBI:29108"/>
        <label>1</label>
    </ligand>
</feature>
<dbReference type="Pfam" id="PF00413">
    <property type="entry name" value="Peptidase_M10"/>
    <property type="match status" value="1"/>
</dbReference>
<dbReference type="GO" id="GO:0006508">
    <property type="term" value="P:proteolysis"/>
    <property type="evidence" value="ECO:0007669"/>
    <property type="project" value="UniProtKB-KW"/>
</dbReference>
<feature type="binding site" evidence="6">
    <location>
        <position position="214"/>
    </location>
    <ligand>
        <name>Zn(2+)</name>
        <dbReference type="ChEBI" id="CHEBI:29105"/>
        <label>2</label>
        <note>catalytic</note>
    </ligand>
</feature>
<gene>
    <name evidence="10" type="ORF">Cgig2_007004</name>
</gene>
<feature type="binding site" evidence="6">
    <location>
        <position position="172"/>
    </location>
    <ligand>
        <name>Zn(2+)</name>
        <dbReference type="ChEBI" id="CHEBI:29105"/>
        <label>1</label>
    </ligand>
</feature>
<dbReference type="SUPFAM" id="SSF55486">
    <property type="entry name" value="Metalloproteases ('zincins'), catalytic domain"/>
    <property type="match status" value="1"/>
</dbReference>
<keyword evidence="6" id="KW-0106">Calcium</keyword>
<feature type="active site" evidence="5">
    <location>
        <position position="197"/>
    </location>
</feature>
<keyword evidence="1" id="KW-0645">Protease</keyword>
<evidence type="ECO:0000256" key="3">
    <source>
        <dbReference type="ARBA" id="ARBA00022801"/>
    </source>
</evidence>
<comment type="cofactor">
    <cofactor evidence="6">
        <name>Zn(2+)</name>
        <dbReference type="ChEBI" id="CHEBI:29105"/>
    </cofactor>
    <text evidence="6">Binds 2 Zn(2+) ions per subunit.</text>
</comment>
<keyword evidence="11" id="KW-1185">Reference proteome</keyword>
<accession>A0A9Q1KAV2</accession>
<feature type="binding site" evidence="6">
    <location>
        <position position="155"/>
    </location>
    <ligand>
        <name>Ca(2+)</name>
        <dbReference type="ChEBI" id="CHEBI:29108"/>
        <label>3</label>
    </ligand>
</feature>
<evidence type="ECO:0000256" key="2">
    <source>
        <dbReference type="ARBA" id="ARBA00022723"/>
    </source>
</evidence>
<keyword evidence="4 6" id="KW-0862">Zinc</keyword>
<evidence type="ECO:0000256" key="4">
    <source>
        <dbReference type="ARBA" id="ARBA00022833"/>
    </source>
</evidence>
<dbReference type="PRINTS" id="PR00138">
    <property type="entry name" value="MATRIXIN"/>
</dbReference>
<evidence type="ECO:0000256" key="1">
    <source>
        <dbReference type="ARBA" id="ARBA00022670"/>
    </source>
</evidence>
<dbReference type="Gene3D" id="3.40.390.10">
    <property type="entry name" value="Collagenase (Catalytic Domain)"/>
    <property type="match status" value="1"/>
</dbReference>
<feature type="binding site" evidence="6">
    <location>
        <position position="147"/>
    </location>
    <ligand>
        <name>Zn(2+)</name>
        <dbReference type="ChEBI" id="CHEBI:29105"/>
        <label>1</label>
    </ligand>
</feature>
<dbReference type="GO" id="GO:0004222">
    <property type="term" value="F:metalloendopeptidase activity"/>
    <property type="evidence" value="ECO:0007669"/>
    <property type="project" value="InterPro"/>
</dbReference>
<evidence type="ECO:0000256" key="5">
    <source>
        <dbReference type="PIRSR" id="PIRSR621190-1"/>
    </source>
</evidence>
<dbReference type="InterPro" id="IPR001818">
    <property type="entry name" value="Pept_M10_metallopeptidase"/>
</dbReference>
<dbReference type="InterPro" id="IPR024079">
    <property type="entry name" value="MetalloPept_cat_dom_sf"/>
</dbReference>
<keyword evidence="8" id="KW-0732">Signal</keyword>
<keyword evidence="3" id="KW-0378">Hydrolase</keyword>
<feature type="chain" id="PRO_5040210288" description="Peptidase metallopeptidase domain-containing protein" evidence="8">
    <location>
        <begin position="26"/>
        <end position="243"/>
    </location>
</feature>
<feature type="binding site" evidence="6">
    <location>
        <position position="177"/>
    </location>
    <ligand>
        <name>Ca(2+)</name>
        <dbReference type="ChEBI" id="CHEBI:29108"/>
        <label>3</label>
    </ligand>
</feature>
<feature type="binding site" evidence="6">
    <location>
        <position position="174"/>
    </location>
    <ligand>
        <name>Ca(2+)</name>
        <dbReference type="ChEBI" id="CHEBI:29108"/>
        <label>3</label>
    </ligand>
</feature>
<reference evidence="10" key="1">
    <citation type="submission" date="2022-04" db="EMBL/GenBank/DDBJ databases">
        <title>Carnegiea gigantea Genome sequencing and assembly v2.</title>
        <authorList>
            <person name="Copetti D."/>
            <person name="Sanderson M.J."/>
            <person name="Burquez A."/>
            <person name="Wojciechowski M.F."/>
        </authorList>
    </citation>
    <scope>NUCLEOTIDE SEQUENCE</scope>
    <source>
        <strain evidence="10">SGP5-SGP5p</strain>
        <tissue evidence="10">Aerial part</tissue>
    </source>
</reference>
<dbReference type="GO" id="GO:0030198">
    <property type="term" value="P:extracellular matrix organization"/>
    <property type="evidence" value="ECO:0007669"/>
    <property type="project" value="TreeGrafter"/>
</dbReference>
<evidence type="ECO:0000256" key="6">
    <source>
        <dbReference type="PIRSR" id="PIRSR621190-2"/>
    </source>
</evidence>
<feature type="binding site" evidence="6">
    <location>
        <position position="162"/>
    </location>
    <ligand>
        <name>Zn(2+)</name>
        <dbReference type="ChEBI" id="CHEBI:29105"/>
        <label>1</label>
    </ligand>
</feature>
<sequence length="243" mass="26791">MARRTFPLLPILLLFLALFAHTTHSHSHANANPFGFIKDLEGSTKGQKVYDIINGTNTMHRPHLPYKSRKSIYGASLYAFNGGTWPSSEYHLTYKYLSETAVPGTENMAAVLQDALAKWAQVSPFTFEAVSEDSESNLVFAFYEGDHGAGDPFDGPGGILGHSFSPTDGRSHFDGDENWSEKPGPDQTDLPSVVLHEIGHVLGLAQTSDETAVMYPSIAPGMEKKELQQDDILINHDHQVKYE</sequence>
<comment type="cofactor">
    <cofactor evidence="6">
        <name>Ca(2+)</name>
        <dbReference type="ChEBI" id="CHEBI:29108"/>
    </cofactor>
    <text evidence="6">Can bind about 5 Ca(2+) ions per subunit.</text>
</comment>